<dbReference type="CDD" id="cd07989">
    <property type="entry name" value="LPLAT_AGPAT-like"/>
    <property type="match status" value="1"/>
</dbReference>
<sequence>MKTTKAIRQYILPGMKRVEEITRAVLRYIANWVAYFLAVLILKVLNHVELSGRENLPRGKDRYRMMLTSNHQTLIDSLVIGLGITSLWDLLFHQKRIAWNTPDRKNFLSKGFTKFFCGLLKNIPIDRGLTNRDDIGNQIHGCIQVLKEENLVVFFQGTRTRNSLIGKCKRGVAKTILESNPDYIIPITLIGIDNIMPIGVGFRWLKIRSGFRGKMIIGERLDFSEIIASKSLSENAKVTLIRNRIREAVLKNYYQV</sequence>
<gene>
    <name evidence="5" type="ORF">COY54_00135</name>
</gene>
<dbReference type="Proteomes" id="UP000230105">
    <property type="component" value="Unassembled WGS sequence"/>
</dbReference>
<dbReference type="GO" id="GO:0006654">
    <property type="term" value="P:phosphatidic acid biosynthetic process"/>
    <property type="evidence" value="ECO:0007669"/>
    <property type="project" value="TreeGrafter"/>
</dbReference>
<evidence type="ECO:0000256" key="2">
    <source>
        <dbReference type="ARBA" id="ARBA00023315"/>
    </source>
</evidence>
<dbReference type="InterPro" id="IPR002123">
    <property type="entry name" value="Plipid/glycerol_acylTrfase"/>
</dbReference>
<dbReference type="SUPFAM" id="SSF69593">
    <property type="entry name" value="Glycerol-3-phosphate (1)-acyltransferase"/>
    <property type="match status" value="1"/>
</dbReference>
<keyword evidence="3" id="KW-1133">Transmembrane helix</keyword>
<feature type="domain" description="Phospholipid/glycerol acyltransferase" evidence="4">
    <location>
        <begin position="65"/>
        <end position="192"/>
    </location>
</feature>
<dbReference type="Pfam" id="PF01553">
    <property type="entry name" value="Acyltransferase"/>
    <property type="match status" value="1"/>
</dbReference>
<keyword evidence="3" id="KW-0472">Membrane</keyword>
<dbReference type="PANTHER" id="PTHR10434:SF11">
    <property type="entry name" value="1-ACYL-SN-GLYCEROL-3-PHOSPHATE ACYLTRANSFERASE"/>
    <property type="match status" value="1"/>
</dbReference>
<keyword evidence="2" id="KW-0012">Acyltransferase</keyword>
<dbReference type="SMART" id="SM00563">
    <property type="entry name" value="PlsC"/>
    <property type="match status" value="1"/>
</dbReference>
<keyword evidence="1" id="KW-0808">Transferase</keyword>
<feature type="transmembrane region" description="Helical" evidence="3">
    <location>
        <begin position="25"/>
        <end position="45"/>
    </location>
</feature>
<evidence type="ECO:0000313" key="6">
    <source>
        <dbReference type="Proteomes" id="UP000230105"/>
    </source>
</evidence>
<evidence type="ECO:0000313" key="5">
    <source>
        <dbReference type="EMBL" id="PIZ11590.1"/>
    </source>
</evidence>
<evidence type="ECO:0000256" key="1">
    <source>
        <dbReference type="ARBA" id="ARBA00022679"/>
    </source>
</evidence>
<evidence type="ECO:0000256" key="3">
    <source>
        <dbReference type="SAM" id="Phobius"/>
    </source>
</evidence>
<protein>
    <recommendedName>
        <fullName evidence="4">Phospholipid/glycerol acyltransferase domain-containing protein</fullName>
    </recommendedName>
</protein>
<proteinExistence type="predicted"/>
<keyword evidence="3" id="KW-0812">Transmembrane</keyword>
<reference evidence="6" key="1">
    <citation type="submission" date="2017-09" db="EMBL/GenBank/DDBJ databases">
        <title>Depth-based differentiation of microbial function through sediment-hosted aquifers and enrichment of novel symbionts in the deep terrestrial subsurface.</title>
        <authorList>
            <person name="Probst A.J."/>
            <person name="Ladd B."/>
            <person name="Jarett J.K."/>
            <person name="Geller-Mcgrath D.E."/>
            <person name="Sieber C.M.K."/>
            <person name="Emerson J.B."/>
            <person name="Anantharaman K."/>
            <person name="Thomas B.C."/>
            <person name="Malmstrom R."/>
            <person name="Stieglmeier M."/>
            <person name="Klingl A."/>
            <person name="Woyke T."/>
            <person name="Ryan C.M."/>
            <person name="Banfield J.F."/>
        </authorList>
    </citation>
    <scope>NUCLEOTIDE SEQUENCE [LARGE SCALE GENOMIC DNA]</scope>
</reference>
<accession>A0A2M7RYE8</accession>
<dbReference type="EMBL" id="PFMP01000003">
    <property type="protein sequence ID" value="PIZ11590.1"/>
    <property type="molecule type" value="Genomic_DNA"/>
</dbReference>
<dbReference type="PANTHER" id="PTHR10434">
    <property type="entry name" value="1-ACYL-SN-GLYCEROL-3-PHOSPHATE ACYLTRANSFERASE"/>
    <property type="match status" value="1"/>
</dbReference>
<comment type="caution">
    <text evidence="5">The sequence shown here is derived from an EMBL/GenBank/DDBJ whole genome shotgun (WGS) entry which is preliminary data.</text>
</comment>
<name>A0A2M7RYE8_9BACT</name>
<dbReference type="AlphaFoldDB" id="A0A2M7RYE8"/>
<dbReference type="GO" id="GO:0003841">
    <property type="term" value="F:1-acylglycerol-3-phosphate O-acyltransferase activity"/>
    <property type="evidence" value="ECO:0007669"/>
    <property type="project" value="TreeGrafter"/>
</dbReference>
<organism evidence="5 6">
    <name type="scientific">Candidatus Falkowbacteria bacterium CG_4_10_14_0_8_um_filter_41_36</name>
    <dbReference type="NCBI Taxonomy" id="1974556"/>
    <lineage>
        <taxon>Bacteria</taxon>
        <taxon>Candidatus Falkowiibacteriota</taxon>
    </lineage>
</organism>
<evidence type="ECO:0000259" key="4">
    <source>
        <dbReference type="SMART" id="SM00563"/>
    </source>
</evidence>